<keyword evidence="5 12" id="KW-1133">Transmembrane helix</keyword>
<organism evidence="14 15">
    <name type="scientific">Candidatus Coprenecus stercoravium</name>
    <dbReference type="NCBI Taxonomy" id="2840735"/>
    <lineage>
        <taxon>Bacteria</taxon>
        <taxon>Pseudomonadati</taxon>
        <taxon>Bacteroidota</taxon>
        <taxon>Bacteroidia</taxon>
        <taxon>Bacteroidales</taxon>
        <taxon>Rikenellaceae</taxon>
        <taxon>Rikenellaceae incertae sedis</taxon>
        <taxon>Candidatus Coprenecus</taxon>
    </lineage>
</organism>
<dbReference type="InterPro" id="IPR052029">
    <property type="entry name" value="PpiD_chaperone"/>
</dbReference>
<dbReference type="InterPro" id="IPR027304">
    <property type="entry name" value="Trigger_fact/SurA_dom_sf"/>
</dbReference>
<keyword evidence="6 12" id="KW-0472">Membrane</keyword>
<evidence type="ECO:0000256" key="1">
    <source>
        <dbReference type="ARBA" id="ARBA00004382"/>
    </source>
</evidence>
<keyword evidence="3" id="KW-0997">Cell inner membrane</keyword>
<keyword evidence="7" id="KW-0143">Chaperone</keyword>
<proteinExistence type="inferred from homology"/>
<feature type="domain" description="PpiC" evidence="13">
    <location>
        <begin position="348"/>
        <end position="439"/>
    </location>
</feature>
<evidence type="ECO:0000313" key="15">
    <source>
        <dbReference type="Proteomes" id="UP000824115"/>
    </source>
</evidence>
<evidence type="ECO:0000256" key="6">
    <source>
        <dbReference type="ARBA" id="ARBA00023136"/>
    </source>
</evidence>
<dbReference type="Pfam" id="PF13623">
    <property type="entry name" value="SurA_N_2"/>
    <property type="match status" value="1"/>
</dbReference>
<evidence type="ECO:0000256" key="12">
    <source>
        <dbReference type="SAM" id="Phobius"/>
    </source>
</evidence>
<dbReference type="InterPro" id="IPR000297">
    <property type="entry name" value="PPIase_PpiC"/>
</dbReference>
<keyword evidence="11" id="KW-0413">Isomerase</keyword>
<evidence type="ECO:0000256" key="9">
    <source>
        <dbReference type="ARBA" id="ARBA00040743"/>
    </source>
</evidence>
<dbReference type="SUPFAM" id="SSF109998">
    <property type="entry name" value="Triger factor/SurA peptide-binding domain-like"/>
    <property type="match status" value="1"/>
</dbReference>
<dbReference type="EMBL" id="DXAW01000061">
    <property type="protein sequence ID" value="HIZ85462.1"/>
    <property type="molecule type" value="Genomic_DNA"/>
</dbReference>
<keyword evidence="2" id="KW-1003">Cell membrane</keyword>
<evidence type="ECO:0000256" key="7">
    <source>
        <dbReference type="ARBA" id="ARBA00023186"/>
    </source>
</evidence>
<protein>
    <recommendedName>
        <fullName evidence="9">Periplasmic chaperone PpiD</fullName>
    </recommendedName>
    <alternativeName>
        <fullName evidence="10">Periplasmic folding chaperone</fullName>
    </alternativeName>
</protein>
<dbReference type="SUPFAM" id="SSF54534">
    <property type="entry name" value="FKBP-like"/>
    <property type="match status" value="2"/>
</dbReference>
<reference evidence="14" key="1">
    <citation type="journal article" date="2021" name="PeerJ">
        <title>Extensive microbial diversity within the chicken gut microbiome revealed by metagenomics and culture.</title>
        <authorList>
            <person name="Gilroy R."/>
            <person name="Ravi A."/>
            <person name="Getino M."/>
            <person name="Pursley I."/>
            <person name="Horton D.L."/>
            <person name="Alikhan N.F."/>
            <person name="Baker D."/>
            <person name="Gharbi K."/>
            <person name="Hall N."/>
            <person name="Watson M."/>
            <person name="Adriaenssens E.M."/>
            <person name="Foster-Nyarko E."/>
            <person name="Jarju S."/>
            <person name="Secka A."/>
            <person name="Antonio M."/>
            <person name="Oren A."/>
            <person name="Chaudhuri R.R."/>
            <person name="La Ragione R."/>
            <person name="Hildebrand F."/>
            <person name="Pallen M.J."/>
        </authorList>
    </citation>
    <scope>NUCLEOTIDE SEQUENCE</scope>
    <source>
        <strain evidence="14">Gambia16-554</strain>
    </source>
</reference>
<reference evidence="14" key="2">
    <citation type="submission" date="2021-04" db="EMBL/GenBank/DDBJ databases">
        <authorList>
            <person name="Gilroy R."/>
        </authorList>
    </citation>
    <scope>NUCLEOTIDE SEQUENCE</scope>
    <source>
        <strain evidence="14">Gambia16-554</strain>
    </source>
</reference>
<feature type="transmembrane region" description="Helical" evidence="12">
    <location>
        <begin position="7"/>
        <end position="28"/>
    </location>
</feature>
<dbReference type="Pfam" id="PF13616">
    <property type="entry name" value="Rotamase_3"/>
    <property type="match status" value="1"/>
</dbReference>
<evidence type="ECO:0000259" key="13">
    <source>
        <dbReference type="PROSITE" id="PS50198"/>
    </source>
</evidence>
<evidence type="ECO:0000256" key="11">
    <source>
        <dbReference type="PROSITE-ProRule" id="PRU00278"/>
    </source>
</evidence>
<evidence type="ECO:0000256" key="10">
    <source>
        <dbReference type="ARBA" id="ARBA00042775"/>
    </source>
</evidence>
<dbReference type="Proteomes" id="UP000824115">
    <property type="component" value="Unassembled WGS sequence"/>
</dbReference>
<comment type="caution">
    <text evidence="14">The sequence shown here is derived from an EMBL/GenBank/DDBJ whole genome shotgun (WGS) entry which is preliminary data.</text>
</comment>
<dbReference type="AlphaFoldDB" id="A0A9D2KAN6"/>
<dbReference type="Gene3D" id="3.10.50.40">
    <property type="match status" value="2"/>
</dbReference>
<evidence type="ECO:0000256" key="8">
    <source>
        <dbReference type="ARBA" id="ARBA00038408"/>
    </source>
</evidence>
<keyword evidence="4 12" id="KW-0812">Transmembrane</keyword>
<comment type="similarity">
    <text evidence="8">Belongs to the PpiD chaperone family.</text>
</comment>
<sequence>MAVLEKIRVKLGILITVLIAVALLSFIIDPQTLETTLSYFSSKYDVGKVDGKKIRYNDFQKEVDYYTNIYTLTTGSQSVSEEAMRSINESAWQSIISERYVVPQMRKAGISVGEDELVDLSQGKEISPVLAQDPVFFDATGSFSREKLLEFIHAIPGDPSGNLAQYWNFLQQNMTTQQYFTKYTSMLSGSDIITPVELRRQIEENNTSSDVEFVLVPFGFKVDTTITVTNKEIQDYYNAHKENYRQTASRDVEFVAYEVVPSEADIQAAEDDINEVYEEFSTTSNLKSFLSLNSDTPLLEYYYKKGELENEFPEIDEFAFSRNPGVMPVFRKDNTFYAVRVSDVKNMSDSAYVRHILLSYDSEALADSLVNVLNHGGDFSDLASRFSLDQNPNVPEPGDLGWLTQTSMIPGMQGVLSMRPGSIEKMETDYGLHIVTVKERTTPVKKVQLAILTKEALPSKETFQDFYAKANDLASRCEGKLENFEKITAEENLPVVPANRVAESARQLSRYDDVREVIRWIYDDKTKVGDVSPIITVNNDVYFVVALKEIREEGYAPVNSVASSITYILTNQKRAEKAKAETAARIAGLTDINVIADTLGQTVSTKDGITFGSMSGSSTDPSFIGAVAGAEPGVISGPVAGNIGVYVFKVNNRETGAFYTEDDARIKAAQVESYQLNSIPSIFSKRAEIKDNRARFY</sequence>
<evidence type="ECO:0000256" key="4">
    <source>
        <dbReference type="ARBA" id="ARBA00022692"/>
    </source>
</evidence>
<accession>A0A9D2KAN6</accession>
<name>A0A9D2KAN6_9BACT</name>
<dbReference type="PANTHER" id="PTHR47529:SF1">
    <property type="entry name" value="PERIPLASMIC CHAPERONE PPID"/>
    <property type="match status" value="1"/>
</dbReference>
<evidence type="ECO:0000256" key="3">
    <source>
        <dbReference type="ARBA" id="ARBA00022519"/>
    </source>
</evidence>
<dbReference type="PANTHER" id="PTHR47529">
    <property type="entry name" value="PEPTIDYL-PROLYL CIS-TRANS ISOMERASE D"/>
    <property type="match status" value="1"/>
</dbReference>
<dbReference type="PROSITE" id="PS50198">
    <property type="entry name" value="PPIC_PPIASE_2"/>
    <property type="match status" value="2"/>
</dbReference>
<evidence type="ECO:0000256" key="2">
    <source>
        <dbReference type="ARBA" id="ARBA00022475"/>
    </source>
</evidence>
<gene>
    <name evidence="14" type="ORF">IAC04_03120</name>
</gene>
<comment type="subcellular location">
    <subcellularLocation>
        <location evidence="1">Cell inner membrane</location>
        <topology evidence="1">Single-pass type II membrane protein</topology>
        <orientation evidence="1">Periplasmic side</orientation>
    </subcellularLocation>
</comment>
<keyword evidence="11" id="KW-0697">Rotamase</keyword>
<dbReference type="GO" id="GO:0003755">
    <property type="term" value="F:peptidyl-prolyl cis-trans isomerase activity"/>
    <property type="evidence" value="ECO:0007669"/>
    <property type="project" value="UniProtKB-KW"/>
</dbReference>
<feature type="domain" description="PpiC" evidence="13">
    <location>
        <begin position="560"/>
        <end position="652"/>
    </location>
</feature>
<dbReference type="GO" id="GO:0005886">
    <property type="term" value="C:plasma membrane"/>
    <property type="evidence" value="ECO:0007669"/>
    <property type="project" value="UniProtKB-SubCell"/>
</dbReference>
<evidence type="ECO:0000313" key="14">
    <source>
        <dbReference type="EMBL" id="HIZ85462.1"/>
    </source>
</evidence>
<dbReference type="InterPro" id="IPR046357">
    <property type="entry name" value="PPIase_dom_sf"/>
</dbReference>
<evidence type="ECO:0000256" key="5">
    <source>
        <dbReference type="ARBA" id="ARBA00022989"/>
    </source>
</evidence>